<evidence type="ECO:0000313" key="2">
    <source>
        <dbReference type="Proteomes" id="UP000018208"/>
    </source>
</evidence>
<dbReference type="RefSeq" id="XP_067764911.1">
    <property type="nucleotide sequence ID" value="XM_067907937.1"/>
</dbReference>
<dbReference type="KEGG" id="ssao:94298107"/>
<gene>
    <name evidence="1" type="ORF">SS50377_24084</name>
</gene>
<dbReference type="AlphaFoldDB" id="A0A9P8LU75"/>
<reference evidence="1 2" key="1">
    <citation type="journal article" date="2014" name="PLoS Genet.">
        <title>The Genome of Spironucleus salmonicida Highlights a Fish Pathogen Adapted to Fluctuating Environments.</title>
        <authorList>
            <person name="Xu F."/>
            <person name="Jerlstrom-Hultqvist J."/>
            <person name="Einarsson E."/>
            <person name="Astvaldsson A."/>
            <person name="Svard S.G."/>
            <person name="Andersson J.O."/>
        </authorList>
    </citation>
    <scope>NUCLEOTIDE SEQUENCE [LARGE SCALE GENOMIC DNA]</scope>
    <source>
        <strain evidence="1 2">ATCC 50377</strain>
    </source>
</reference>
<name>A0A9P8LU75_9EUKA</name>
<organism evidence="1 2">
    <name type="scientific">Spironucleus salmonicida</name>
    <dbReference type="NCBI Taxonomy" id="348837"/>
    <lineage>
        <taxon>Eukaryota</taxon>
        <taxon>Metamonada</taxon>
        <taxon>Diplomonadida</taxon>
        <taxon>Hexamitidae</taxon>
        <taxon>Hexamitinae</taxon>
        <taxon>Spironucleus</taxon>
    </lineage>
</organism>
<dbReference type="EMBL" id="AUWU02000004">
    <property type="protein sequence ID" value="KAH0574138.1"/>
    <property type="molecule type" value="Genomic_DNA"/>
</dbReference>
<dbReference type="GeneID" id="94298107"/>
<comment type="caution">
    <text evidence="1">The sequence shown here is derived from an EMBL/GenBank/DDBJ whole genome shotgun (WGS) entry which is preliminary data.</text>
</comment>
<protein>
    <submittedName>
        <fullName evidence="1">Uncharacterized protein</fullName>
    </submittedName>
</protein>
<accession>A0A9P8LU75</accession>
<evidence type="ECO:0000313" key="1">
    <source>
        <dbReference type="EMBL" id="KAH0574138.1"/>
    </source>
</evidence>
<proteinExistence type="predicted"/>
<sequence>MQRFINIMQGGQTPIQIDNIKGYEEGQEGPYVVQLSAHGKIQDQVYINQDYSSLERLYVVEYDKESDTVKLLKSVNFTDDIIICTKVDSDICDFKFQYPSSKTMQHYNIVRRIRPGLIDMSFDFQNLQFVQVTDQALPNNVQSVIGYPKRFVNDTAQYVQVSLPNMQNVKYVAENLCLFEGTKQITGCDVVGSNIFISDCENVKINNSSKVYIDSNSKNIQIQDSQNIFIGKDCTGNILIKESGSVDNKIIINDECAQQGGLILMPKDCAKKFPITIQKGSAKSGTIIIRPDNGFIDIYSNQYDLINIQLPLDQSIIMRQ</sequence>
<dbReference type="Proteomes" id="UP000018208">
    <property type="component" value="Unassembled WGS sequence"/>
</dbReference>
<keyword evidence="2" id="KW-1185">Reference proteome</keyword>